<protein>
    <submittedName>
        <fullName evidence="1">Uncharacterized protein</fullName>
    </submittedName>
</protein>
<proteinExistence type="predicted"/>
<comment type="caution">
    <text evidence="1">The sequence shown here is derived from an EMBL/GenBank/DDBJ whole genome shotgun (WGS) entry which is preliminary data.</text>
</comment>
<gene>
    <name evidence="1" type="ORF">TuanDB_37630</name>
</gene>
<accession>A0A640LNN1</accession>
<reference evidence="1" key="1">
    <citation type="submission" date="2019-12" db="EMBL/GenBank/DDBJ databases">
        <title>Epidemiological and comparative genomic analysis of Bacillus anthracis isolated from northern Vietnam.</title>
        <authorList>
            <person name="Hoang T.T.H."/>
            <person name="Dang D.A."/>
            <person name="Pham M.H."/>
            <person name="Luong M.H."/>
            <person name="Tran N.D."/>
            <person name="Nguyen T.H."/>
            <person name="Nguyen T.T."/>
            <person name="Inoue S."/>
            <person name="Morikawa S."/>
            <person name="Okutani A."/>
        </authorList>
    </citation>
    <scope>NUCLEOTIDE SEQUENCE</scope>
    <source>
        <strain evidence="1">TuanDB</strain>
    </source>
</reference>
<sequence>MITSCRRFDTYGDWALLKNPKVILAYLKGNDQKYADKTYYDNQER</sequence>
<evidence type="ECO:0000313" key="1">
    <source>
        <dbReference type="EMBL" id="GEU01360.1"/>
    </source>
</evidence>
<dbReference type="EMBL" id="BLET01000382">
    <property type="protein sequence ID" value="GEU01360.1"/>
    <property type="molecule type" value="Genomic_DNA"/>
</dbReference>
<organism evidence="1">
    <name type="scientific">Bacillus anthracis</name>
    <name type="common">anthrax bacterium</name>
    <dbReference type="NCBI Taxonomy" id="1392"/>
    <lineage>
        <taxon>Bacteria</taxon>
        <taxon>Bacillati</taxon>
        <taxon>Bacillota</taxon>
        <taxon>Bacilli</taxon>
        <taxon>Bacillales</taxon>
        <taxon>Bacillaceae</taxon>
        <taxon>Bacillus</taxon>
        <taxon>Bacillus cereus group</taxon>
    </lineage>
</organism>
<name>A0A640LNN1_BACAN</name>
<dbReference type="AlphaFoldDB" id="A0A640LNN1"/>